<keyword evidence="3" id="KW-0418">Kinase</keyword>
<dbReference type="EMBL" id="BMDG01000003">
    <property type="protein sequence ID" value="GGI06633.1"/>
    <property type="molecule type" value="Genomic_DNA"/>
</dbReference>
<comment type="caution">
    <text evidence="8">The sequence shown here is derived from an EMBL/GenBank/DDBJ whole genome shotgun (WGS) entry which is preliminary data.</text>
</comment>
<feature type="domain" description="Protein kinase" evidence="7">
    <location>
        <begin position="21"/>
        <end position="298"/>
    </location>
</feature>
<protein>
    <recommendedName>
        <fullName evidence="7">Protein kinase domain-containing protein</fullName>
    </recommendedName>
</protein>
<dbReference type="Pfam" id="PF00069">
    <property type="entry name" value="Pkinase"/>
    <property type="match status" value="1"/>
</dbReference>
<dbReference type="Gene3D" id="1.10.510.10">
    <property type="entry name" value="Transferase(Phosphotransferase) domain 1"/>
    <property type="match status" value="1"/>
</dbReference>
<reference evidence="9" key="1">
    <citation type="journal article" date="2019" name="Int. J. Syst. Evol. Microbiol.">
        <title>The Global Catalogue of Microorganisms (GCM) 10K type strain sequencing project: providing services to taxonomists for standard genome sequencing and annotation.</title>
        <authorList>
            <consortium name="The Broad Institute Genomics Platform"/>
            <consortium name="The Broad Institute Genome Sequencing Center for Infectious Disease"/>
            <person name="Wu L."/>
            <person name="Ma J."/>
        </authorList>
    </citation>
    <scope>NUCLEOTIDE SEQUENCE [LARGE SCALE GENOMIC DNA]</scope>
    <source>
        <strain evidence="9">CCM 8653</strain>
    </source>
</reference>
<keyword evidence="4" id="KW-0067">ATP-binding</keyword>
<feature type="compositionally biased region" description="Low complexity" evidence="5">
    <location>
        <begin position="486"/>
        <end position="546"/>
    </location>
</feature>
<organism evidence="8 9">
    <name type="scientific">Isoptericola cucumis</name>
    <dbReference type="NCBI Taxonomy" id="1776856"/>
    <lineage>
        <taxon>Bacteria</taxon>
        <taxon>Bacillati</taxon>
        <taxon>Actinomycetota</taxon>
        <taxon>Actinomycetes</taxon>
        <taxon>Micrococcales</taxon>
        <taxon>Promicromonosporaceae</taxon>
        <taxon>Isoptericola</taxon>
    </lineage>
</organism>
<accession>A0ABQ2B5P3</accession>
<dbReference type="PROSITE" id="PS00109">
    <property type="entry name" value="PROTEIN_KINASE_TYR"/>
    <property type="match status" value="1"/>
</dbReference>
<feature type="transmembrane region" description="Helical" evidence="6">
    <location>
        <begin position="418"/>
        <end position="438"/>
    </location>
</feature>
<dbReference type="CDD" id="cd14014">
    <property type="entry name" value="STKc_PknB_like"/>
    <property type="match status" value="1"/>
</dbReference>
<proteinExistence type="predicted"/>
<dbReference type="InterPro" id="IPR011009">
    <property type="entry name" value="Kinase-like_dom_sf"/>
</dbReference>
<gene>
    <name evidence="8" type="ORF">GCM10007368_12140</name>
</gene>
<sequence length="573" mass="57949">MTPTDPTEESAGGHVVLGGKYVLGDILGTGGTYTVYEASRLPSAPDEAAPADGSPGPELLVKVLHPHLVDDDATRASLAREIAASDRVDHPGVAKVLDTGEDEVAGANVPWLLMRRLPGVPLSDLASGQGLPWPDALAVVGGLLDALGAVHDAGLVHRDVSPRNVVIDSRDDGSMTVGLLDLGLAAPGGGDGDGERVAGSAAYMSPEQAQGKPLDARSDLYSVGALAYFALTGHPPFERSRPADVLRAHVQAPVPAPSARRAAVPAAVDRFVARAMAKNPARRFASAGATGAAVAALLGTSAPAGAGGTVGVGGTAALDAAGPDQTMPLGQVPADDDPHRTAAIGTAAAAAAAAAAAEDAELQRTRQLGAVDALGATVAVPGPGDEPPTDGPTDGSPVEDDSERSRWSAFFGSPRRTALVVILLVLLVAAGAGAFWLLRDDDGGRPVAPVTNSPSPSPTRTTQEPRETDPPDDQTDDPTYRPAPTEDPTPTETSTPDPTPTETSTPDPTPTETSTPDPTPTETSTPDPTPTETSTPDPTPTETSTPDPTPTEEPPPVETTPPGDGDGGADTSQ</sequence>
<evidence type="ECO:0000256" key="6">
    <source>
        <dbReference type="SAM" id="Phobius"/>
    </source>
</evidence>
<dbReference type="Gene3D" id="3.30.200.20">
    <property type="entry name" value="Phosphorylase Kinase, domain 1"/>
    <property type="match status" value="1"/>
</dbReference>
<dbReference type="InterPro" id="IPR008266">
    <property type="entry name" value="Tyr_kinase_AS"/>
</dbReference>
<dbReference type="PANTHER" id="PTHR43289">
    <property type="entry name" value="MITOGEN-ACTIVATED PROTEIN KINASE KINASE KINASE 20-RELATED"/>
    <property type="match status" value="1"/>
</dbReference>
<keyword evidence="6" id="KW-0472">Membrane</keyword>
<dbReference type="InterPro" id="IPR000719">
    <property type="entry name" value="Prot_kinase_dom"/>
</dbReference>
<dbReference type="Proteomes" id="UP000632535">
    <property type="component" value="Unassembled WGS sequence"/>
</dbReference>
<feature type="compositionally biased region" description="Pro residues" evidence="5">
    <location>
        <begin position="547"/>
        <end position="559"/>
    </location>
</feature>
<keyword evidence="6" id="KW-1133">Transmembrane helix</keyword>
<dbReference type="SMART" id="SM00220">
    <property type="entry name" value="S_TKc"/>
    <property type="match status" value="1"/>
</dbReference>
<evidence type="ECO:0000313" key="8">
    <source>
        <dbReference type="EMBL" id="GGI06633.1"/>
    </source>
</evidence>
<evidence type="ECO:0000313" key="9">
    <source>
        <dbReference type="Proteomes" id="UP000632535"/>
    </source>
</evidence>
<evidence type="ECO:0000256" key="4">
    <source>
        <dbReference type="ARBA" id="ARBA00022840"/>
    </source>
</evidence>
<keyword evidence="6" id="KW-0812">Transmembrane</keyword>
<feature type="compositionally biased region" description="Gly residues" evidence="5">
    <location>
        <begin position="564"/>
        <end position="573"/>
    </location>
</feature>
<evidence type="ECO:0000256" key="3">
    <source>
        <dbReference type="ARBA" id="ARBA00022777"/>
    </source>
</evidence>
<evidence type="ECO:0000259" key="7">
    <source>
        <dbReference type="PROSITE" id="PS50011"/>
    </source>
</evidence>
<name>A0ABQ2B5P3_9MICO</name>
<dbReference type="PANTHER" id="PTHR43289:SF34">
    <property type="entry name" value="SERINE_THREONINE-PROTEIN KINASE YBDM-RELATED"/>
    <property type="match status" value="1"/>
</dbReference>
<keyword evidence="1" id="KW-0808">Transferase</keyword>
<evidence type="ECO:0000256" key="1">
    <source>
        <dbReference type="ARBA" id="ARBA00022679"/>
    </source>
</evidence>
<feature type="region of interest" description="Disordered" evidence="5">
    <location>
        <begin position="377"/>
        <end position="405"/>
    </location>
</feature>
<dbReference type="SUPFAM" id="SSF56112">
    <property type="entry name" value="Protein kinase-like (PK-like)"/>
    <property type="match status" value="1"/>
</dbReference>
<dbReference type="PRINTS" id="PR01217">
    <property type="entry name" value="PRICHEXTENSN"/>
</dbReference>
<dbReference type="PROSITE" id="PS50011">
    <property type="entry name" value="PROTEIN_KINASE_DOM"/>
    <property type="match status" value="1"/>
</dbReference>
<keyword evidence="9" id="KW-1185">Reference proteome</keyword>
<feature type="region of interest" description="Disordered" evidence="5">
    <location>
        <begin position="441"/>
        <end position="573"/>
    </location>
</feature>
<keyword evidence="2" id="KW-0547">Nucleotide-binding</keyword>
<dbReference type="RefSeq" id="WP_188522752.1">
    <property type="nucleotide sequence ID" value="NZ_BMDG01000003.1"/>
</dbReference>
<evidence type="ECO:0000256" key="5">
    <source>
        <dbReference type="SAM" id="MobiDB-lite"/>
    </source>
</evidence>
<evidence type="ECO:0000256" key="2">
    <source>
        <dbReference type="ARBA" id="ARBA00022741"/>
    </source>
</evidence>